<evidence type="ECO:0000259" key="10">
    <source>
        <dbReference type="PROSITE" id="PS51779"/>
    </source>
</evidence>
<feature type="signal peptide" evidence="9">
    <location>
        <begin position="1"/>
        <end position="19"/>
    </location>
</feature>
<dbReference type="GO" id="GO:0071709">
    <property type="term" value="P:membrane assembly"/>
    <property type="evidence" value="ECO:0007669"/>
    <property type="project" value="InterPro"/>
</dbReference>
<evidence type="ECO:0000313" key="12">
    <source>
        <dbReference type="Proteomes" id="UP000247465"/>
    </source>
</evidence>
<keyword evidence="7" id="KW-0998">Cell outer membrane</keyword>
<dbReference type="EMBL" id="CP029803">
    <property type="protein sequence ID" value="AWT60997.1"/>
    <property type="molecule type" value="Genomic_DNA"/>
</dbReference>
<evidence type="ECO:0000256" key="8">
    <source>
        <dbReference type="NCBIfam" id="TIGR03303"/>
    </source>
</evidence>
<sequence>MAKRIVAAFFHLLVSFSLALPLFAQEEGEVVEEVEIVFKGARNVSDEAMMVHIQIREGMRYDQNLVDRSVRSLYRTGLFETVEARHEEISDTEVKVIFEVLSKYRVGQVLIRGVKKARARRLHEKLETVRNGVLDEKRVKNDRDELYEDYRDKGFLNADVDYKIEYDIPDSGYGRVTYIIDEGSRRKIRSVHFEGNYGVKSKLLRKEMKTKKHNFISWLTGGSKFKEVTFQEDLDKLRRFYKNEGYLDIKIDEADISLEFPKKKAIEIHIKLTEGRRYQVGNISVSGNALFTERDLLSVMGLRSGDVFSPEKLDESREGLADFYGLIGYLDTFIRAERTPNLKTGDIDIHFNVDEGERVYVESINIEGNTKTKSIVILRELALAPGQVFNLVRMKNSEARLKNTRFFEDVNLSPESTNIPGRRNLKIAVREGRTGQFQFGAGFGSVRGGVFFTEFSQSNFDLFNWRSIFQGDGQKFRLRFSVGSRSSSIIMAYEEPWLFEQRLSLGVTVFRSETEYDSAIYDERRTGFEVALRKRLFRLWDGTVAYRLERAELFNIMPDAPDFIHETGNFVSSKITFAFLRDTRNNIIYTTRGNRFLFTTEYAGVGGDVDYVLLETRYAHFIPTFKFGNQSIAILGRAGTIFETGDSPVPFVDRFYLGGPESLRGFEFRDVGPKEDRYREPIGGNSYGFASVEYTYEVAESLRLAVFYDWGFINKATANFNTSRANSNFGVGVRIMMMNNPMRLDLGIPLTSDEFNDKGKQFNFAFGSRF</sequence>
<dbReference type="InterPro" id="IPR039910">
    <property type="entry name" value="D15-like"/>
</dbReference>
<dbReference type="Proteomes" id="UP000247465">
    <property type="component" value="Chromosome"/>
</dbReference>
<dbReference type="PROSITE" id="PS51779">
    <property type="entry name" value="POTRA"/>
    <property type="match status" value="3"/>
</dbReference>
<evidence type="ECO:0000256" key="5">
    <source>
        <dbReference type="ARBA" id="ARBA00022737"/>
    </source>
</evidence>
<feature type="domain" description="POTRA" evidence="10">
    <location>
        <begin position="278"/>
        <end position="356"/>
    </location>
</feature>
<keyword evidence="2" id="KW-1134">Transmembrane beta strand</keyword>
<evidence type="ECO:0000256" key="9">
    <source>
        <dbReference type="SAM" id="SignalP"/>
    </source>
</evidence>
<dbReference type="InterPro" id="IPR023707">
    <property type="entry name" value="OM_assembly_BamA"/>
</dbReference>
<proteinExistence type="predicted"/>
<evidence type="ECO:0000313" key="11">
    <source>
        <dbReference type="EMBL" id="AWT60997.1"/>
    </source>
</evidence>
<dbReference type="InterPro" id="IPR034746">
    <property type="entry name" value="POTRA"/>
</dbReference>
<protein>
    <recommendedName>
        <fullName evidence="8">Outer membrane protein assembly factor BamA</fullName>
    </recommendedName>
</protein>
<name>A0A2Z4AKT2_9BACT</name>
<dbReference type="AlphaFoldDB" id="A0A2Z4AKT2"/>
<dbReference type="Pfam" id="PF01103">
    <property type="entry name" value="Omp85"/>
    <property type="match status" value="1"/>
</dbReference>
<evidence type="ECO:0000256" key="6">
    <source>
        <dbReference type="ARBA" id="ARBA00023136"/>
    </source>
</evidence>
<dbReference type="PANTHER" id="PTHR12815:SF47">
    <property type="entry name" value="TRANSLOCATION AND ASSEMBLY MODULE SUBUNIT TAMA"/>
    <property type="match status" value="1"/>
</dbReference>
<dbReference type="NCBIfam" id="TIGR03303">
    <property type="entry name" value="OM_YaeT"/>
    <property type="match status" value="1"/>
</dbReference>
<comment type="subcellular location">
    <subcellularLocation>
        <location evidence="1">Membrane</location>
    </subcellularLocation>
</comment>
<feature type="domain" description="POTRA" evidence="10">
    <location>
        <begin position="359"/>
        <end position="432"/>
    </location>
</feature>
<dbReference type="Pfam" id="PF07244">
    <property type="entry name" value="POTRA"/>
    <property type="match status" value="5"/>
</dbReference>
<keyword evidence="3" id="KW-0812">Transmembrane</keyword>
<evidence type="ECO:0000256" key="2">
    <source>
        <dbReference type="ARBA" id="ARBA00022452"/>
    </source>
</evidence>
<dbReference type="InterPro" id="IPR010827">
    <property type="entry name" value="BamA/TamA_POTRA"/>
</dbReference>
<feature type="domain" description="POTRA" evidence="10">
    <location>
        <begin position="186"/>
        <end position="275"/>
    </location>
</feature>
<keyword evidence="5" id="KW-0677">Repeat</keyword>
<keyword evidence="4 9" id="KW-0732">Signal</keyword>
<keyword evidence="6" id="KW-0472">Membrane</keyword>
<reference evidence="11 12" key="1">
    <citation type="submission" date="2018-06" db="EMBL/GenBank/DDBJ databases">
        <title>Draft Genome Sequence of a Novel Marine Bacterium Related to the Verrucomicrobia.</title>
        <authorList>
            <person name="Vosseberg J."/>
            <person name="Martijn J."/>
            <person name="Ettema T.J.G."/>
        </authorList>
    </citation>
    <scope>NUCLEOTIDE SEQUENCE [LARGE SCALE GENOMIC DNA]</scope>
    <source>
        <strain evidence="11">TARA_B100001123</strain>
    </source>
</reference>
<dbReference type="InterPro" id="IPR000184">
    <property type="entry name" value="Bac_surfAg_D15"/>
</dbReference>
<dbReference type="KEGG" id="mtar:DF168_02222"/>
<dbReference type="GO" id="GO:0009279">
    <property type="term" value="C:cell outer membrane"/>
    <property type="evidence" value="ECO:0007669"/>
    <property type="project" value="UniProtKB-UniRule"/>
</dbReference>
<dbReference type="PANTHER" id="PTHR12815">
    <property type="entry name" value="SORTING AND ASSEMBLY MACHINERY SAMM50 PROTEIN FAMILY MEMBER"/>
    <property type="match status" value="1"/>
</dbReference>
<evidence type="ECO:0000256" key="3">
    <source>
        <dbReference type="ARBA" id="ARBA00022692"/>
    </source>
</evidence>
<dbReference type="Gene3D" id="3.10.20.310">
    <property type="entry name" value="membrane protein fhac"/>
    <property type="match status" value="5"/>
</dbReference>
<evidence type="ECO:0000256" key="4">
    <source>
        <dbReference type="ARBA" id="ARBA00022729"/>
    </source>
</evidence>
<gene>
    <name evidence="11" type="primary">bamA</name>
    <name evidence="11" type="ORF">DF168_02222</name>
</gene>
<accession>A0A2Z4AKT2</accession>
<dbReference type="PIRSF" id="PIRSF006076">
    <property type="entry name" value="OM_assembly_OMP85"/>
    <property type="match status" value="1"/>
</dbReference>
<evidence type="ECO:0000256" key="1">
    <source>
        <dbReference type="ARBA" id="ARBA00004370"/>
    </source>
</evidence>
<evidence type="ECO:0000256" key="7">
    <source>
        <dbReference type="ARBA" id="ARBA00023237"/>
    </source>
</evidence>
<organism evidence="11 12">
    <name type="scientific">Candidatus Moanibacter tarae</name>
    <dbReference type="NCBI Taxonomy" id="2200854"/>
    <lineage>
        <taxon>Bacteria</taxon>
        <taxon>Pseudomonadati</taxon>
        <taxon>Verrucomicrobiota</taxon>
        <taxon>Opitutia</taxon>
        <taxon>Puniceicoccales</taxon>
        <taxon>Puniceicoccales incertae sedis</taxon>
        <taxon>Candidatus Moanibacter</taxon>
    </lineage>
</organism>
<dbReference type="Gene3D" id="2.40.160.50">
    <property type="entry name" value="membrane protein fhac: a member of the omp85/tpsb transporter family"/>
    <property type="match status" value="1"/>
</dbReference>
<feature type="chain" id="PRO_5016274298" description="Outer membrane protein assembly factor BamA" evidence="9">
    <location>
        <begin position="20"/>
        <end position="770"/>
    </location>
</feature>